<dbReference type="HOGENOM" id="CLU_2575461_0_0_1"/>
<keyword evidence="3" id="KW-1185">Reference proteome</keyword>
<proteinExistence type="predicted"/>
<keyword evidence="1" id="KW-0812">Transmembrane</keyword>
<gene>
    <name evidence="2" type="ORF">CY34DRAFT_675027</name>
</gene>
<dbReference type="AlphaFoldDB" id="A0A0D0A1Y3"/>
<dbReference type="OrthoDB" id="10385450at2759"/>
<accession>A0A0D0A1Y3</accession>
<evidence type="ECO:0000313" key="2">
    <source>
        <dbReference type="EMBL" id="KIK43945.1"/>
    </source>
</evidence>
<sequence>MVSPQFHRTPCCTLHLSFFIFLVILLLYCMNHCTLHGSVLGFPACFDFVVRYVLIFRISTHGFFAYCYNVFSGCSCVLSST</sequence>
<dbReference type="EMBL" id="KN835201">
    <property type="protein sequence ID" value="KIK43945.1"/>
    <property type="molecule type" value="Genomic_DNA"/>
</dbReference>
<name>A0A0D0A1Y3_9AGAM</name>
<keyword evidence="1" id="KW-0472">Membrane</keyword>
<organism evidence="2 3">
    <name type="scientific">Suillus luteus UH-Slu-Lm8-n1</name>
    <dbReference type="NCBI Taxonomy" id="930992"/>
    <lineage>
        <taxon>Eukaryota</taxon>
        <taxon>Fungi</taxon>
        <taxon>Dikarya</taxon>
        <taxon>Basidiomycota</taxon>
        <taxon>Agaricomycotina</taxon>
        <taxon>Agaricomycetes</taxon>
        <taxon>Agaricomycetidae</taxon>
        <taxon>Boletales</taxon>
        <taxon>Suillineae</taxon>
        <taxon>Suillaceae</taxon>
        <taxon>Suillus</taxon>
    </lineage>
</organism>
<dbReference type="InParanoid" id="A0A0D0A1Y3"/>
<reference evidence="3" key="2">
    <citation type="submission" date="2015-01" db="EMBL/GenBank/DDBJ databases">
        <title>Evolutionary Origins and Diversification of the Mycorrhizal Mutualists.</title>
        <authorList>
            <consortium name="DOE Joint Genome Institute"/>
            <consortium name="Mycorrhizal Genomics Consortium"/>
            <person name="Kohler A."/>
            <person name="Kuo A."/>
            <person name="Nagy L.G."/>
            <person name="Floudas D."/>
            <person name="Copeland A."/>
            <person name="Barry K.W."/>
            <person name="Cichocki N."/>
            <person name="Veneault-Fourrey C."/>
            <person name="LaButti K."/>
            <person name="Lindquist E.A."/>
            <person name="Lipzen A."/>
            <person name="Lundell T."/>
            <person name="Morin E."/>
            <person name="Murat C."/>
            <person name="Riley R."/>
            <person name="Ohm R."/>
            <person name="Sun H."/>
            <person name="Tunlid A."/>
            <person name="Henrissat B."/>
            <person name="Grigoriev I.V."/>
            <person name="Hibbett D.S."/>
            <person name="Martin F."/>
        </authorList>
    </citation>
    <scope>NUCLEOTIDE SEQUENCE [LARGE SCALE GENOMIC DNA]</scope>
    <source>
        <strain evidence="3">UH-Slu-Lm8-n1</strain>
    </source>
</reference>
<evidence type="ECO:0000313" key="3">
    <source>
        <dbReference type="Proteomes" id="UP000054485"/>
    </source>
</evidence>
<keyword evidence="1" id="KW-1133">Transmembrane helix</keyword>
<reference evidence="2 3" key="1">
    <citation type="submission" date="2014-04" db="EMBL/GenBank/DDBJ databases">
        <authorList>
            <consortium name="DOE Joint Genome Institute"/>
            <person name="Kuo A."/>
            <person name="Ruytinx J."/>
            <person name="Rineau F."/>
            <person name="Colpaert J."/>
            <person name="Kohler A."/>
            <person name="Nagy L.G."/>
            <person name="Floudas D."/>
            <person name="Copeland A."/>
            <person name="Barry K.W."/>
            <person name="Cichocki N."/>
            <person name="Veneault-Fourrey C."/>
            <person name="LaButti K."/>
            <person name="Lindquist E.A."/>
            <person name="Lipzen A."/>
            <person name="Lundell T."/>
            <person name="Morin E."/>
            <person name="Murat C."/>
            <person name="Sun H."/>
            <person name="Tunlid A."/>
            <person name="Henrissat B."/>
            <person name="Grigoriev I.V."/>
            <person name="Hibbett D.S."/>
            <person name="Martin F."/>
            <person name="Nordberg H.P."/>
            <person name="Cantor M.N."/>
            <person name="Hua S.X."/>
        </authorList>
    </citation>
    <scope>NUCLEOTIDE SEQUENCE [LARGE SCALE GENOMIC DNA]</scope>
    <source>
        <strain evidence="2 3">UH-Slu-Lm8-n1</strain>
    </source>
</reference>
<protein>
    <submittedName>
        <fullName evidence="2">Uncharacterized protein</fullName>
    </submittedName>
</protein>
<feature type="transmembrane region" description="Helical" evidence="1">
    <location>
        <begin position="12"/>
        <end position="28"/>
    </location>
</feature>
<evidence type="ECO:0000256" key="1">
    <source>
        <dbReference type="SAM" id="Phobius"/>
    </source>
</evidence>
<dbReference type="Proteomes" id="UP000054485">
    <property type="component" value="Unassembled WGS sequence"/>
</dbReference>